<organism evidence="1 2">
    <name type="scientific">Parelaphostrongylus tenuis</name>
    <name type="common">Meningeal worm</name>
    <dbReference type="NCBI Taxonomy" id="148309"/>
    <lineage>
        <taxon>Eukaryota</taxon>
        <taxon>Metazoa</taxon>
        <taxon>Ecdysozoa</taxon>
        <taxon>Nematoda</taxon>
        <taxon>Chromadorea</taxon>
        <taxon>Rhabditida</taxon>
        <taxon>Rhabditina</taxon>
        <taxon>Rhabditomorpha</taxon>
        <taxon>Strongyloidea</taxon>
        <taxon>Metastrongylidae</taxon>
        <taxon>Parelaphostrongylus</taxon>
    </lineage>
</organism>
<dbReference type="Proteomes" id="UP001196413">
    <property type="component" value="Unassembled WGS sequence"/>
</dbReference>
<comment type="caution">
    <text evidence="1">The sequence shown here is derived from an EMBL/GenBank/DDBJ whole genome shotgun (WGS) entry which is preliminary data.</text>
</comment>
<evidence type="ECO:0000313" key="2">
    <source>
        <dbReference type="Proteomes" id="UP001196413"/>
    </source>
</evidence>
<evidence type="ECO:0000313" key="1">
    <source>
        <dbReference type="EMBL" id="KAJ1346824.1"/>
    </source>
</evidence>
<sequence>MNELDKCSVQATVIIGFASKNDSYGTVVDVDHYNVRLYTPMLYAIKAVDLLLVRLQRGRRNSEL</sequence>
<name>A0AAD5QEU9_PARTN</name>
<keyword evidence="2" id="KW-1185">Reference proteome</keyword>
<dbReference type="EMBL" id="JAHQIW010000227">
    <property type="protein sequence ID" value="KAJ1346824.1"/>
    <property type="molecule type" value="Genomic_DNA"/>
</dbReference>
<proteinExistence type="predicted"/>
<dbReference type="AlphaFoldDB" id="A0AAD5QEU9"/>
<accession>A0AAD5QEU9</accession>
<gene>
    <name evidence="1" type="ORF">KIN20_001727</name>
</gene>
<protein>
    <submittedName>
        <fullName evidence="1">Uncharacterized protein</fullName>
    </submittedName>
</protein>
<reference evidence="1" key="1">
    <citation type="submission" date="2021-06" db="EMBL/GenBank/DDBJ databases">
        <title>Parelaphostrongylus tenuis whole genome reference sequence.</title>
        <authorList>
            <person name="Garwood T.J."/>
            <person name="Larsen P.A."/>
            <person name="Fountain-Jones N.M."/>
            <person name="Garbe J.R."/>
            <person name="Macchietto M.G."/>
            <person name="Kania S.A."/>
            <person name="Gerhold R.W."/>
            <person name="Richards J.E."/>
            <person name="Wolf T.M."/>
        </authorList>
    </citation>
    <scope>NUCLEOTIDE SEQUENCE</scope>
    <source>
        <strain evidence="1">MNPRO001-30</strain>
        <tissue evidence="1">Meninges</tissue>
    </source>
</reference>